<feature type="chain" id="PRO_5004446520" description="Lipoprotein" evidence="1">
    <location>
        <begin position="20"/>
        <end position="287"/>
    </location>
</feature>
<sequence length="287" mass="32388">MRNSIISFSKIAFAFLALAGMTTLTSCDDDDEKFVNPKGEKEYNVYFNLGKYNSDENYLEHEYAYHAYGVGHFYIDTFNNPGDTLLASGEDVEIALEGAKQSDLYEPENGVWRDKYSLVGGNKSFVMRAFTWRYQETEEGNKIRLDDHFYDYDTENGKELPFAKIVIKDKIMKQFDAVTICRISSETLETTNLITKKPLTITKDLALIGKQVAGTFVVYDIRDKESSAHLFNADGSFNTYGYDYDQILNAEDKICELAAGQFEVTNVVTEAVAGYKVAVTAPFTIAE</sequence>
<dbReference type="Proteomes" id="UP000018072">
    <property type="component" value="Unassembled WGS sequence"/>
</dbReference>
<evidence type="ECO:0000256" key="1">
    <source>
        <dbReference type="SAM" id="SignalP"/>
    </source>
</evidence>
<keyword evidence="1" id="KW-0732">Signal</keyword>
<comment type="caution">
    <text evidence="2">The sequence shown here is derived from an EMBL/GenBank/DDBJ whole genome shotgun (WGS) entry which is preliminary data.</text>
</comment>
<dbReference type="EMBL" id="CBIT010000190">
    <property type="protein sequence ID" value="CDE33637.1"/>
    <property type="molecule type" value="Genomic_DNA"/>
</dbReference>
<dbReference type="AlphaFoldDB" id="R7H603"/>
<accession>R7H603</accession>
<dbReference type="PROSITE" id="PS51257">
    <property type="entry name" value="PROKAR_LIPOPROTEIN"/>
    <property type="match status" value="1"/>
</dbReference>
<proteinExistence type="predicted"/>
<dbReference type="RefSeq" id="WP_022429412.1">
    <property type="nucleotide sequence ID" value="NZ_FR899131.1"/>
</dbReference>
<dbReference type="STRING" id="1263103.BN741_00089"/>
<protein>
    <recommendedName>
        <fullName evidence="3">Lipoprotein</fullName>
    </recommendedName>
</protein>
<name>R7H603_9BACT</name>
<feature type="signal peptide" evidence="1">
    <location>
        <begin position="1"/>
        <end position="19"/>
    </location>
</feature>
<evidence type="ECO:0008006" key="3">
    <source>
        <dbReference type="Google" id="ProtNLM"/>
    </source>
</evidence>
<organism evidence="2">
    <name type="scientific">Leyella stercorea CAG:629</name>
    <dbReference type="NCBI Taxonomy" id="1263103"/>
    <lineage>
        <taxon>Bacteria</taxon>
        <taxon>Pseudomonadati</taxon>
        <taxon>Bacteroidota</taxon>
        <taxon>Bacteroidia</taxon>
        <taxon>Bacteroidales</taxon>
        <taxon>Prevotellaceae</taxon>
        <taxon>Leyella</taxon>
    </lineage>
</organism>
<evidence type="ECO:0000313" key="2">
    <source>
        <dbReference type="EMBL" id="CDE33637.1"/>
    </source>
</evidence>
<gene>
    <name evidence="2" type="ORF">BN741_00089</name>
</gene>
<reference evidence="2" key="1">
    <citation type="submission" date="2012-11" db="EMBL/GenBank/DDBJ databases">
        <title>Dependencies among metagenomic species, viruses, plasmids and units of genetic variation.</title>
        <authorList>
            <person name="Nielsen H.B."/>
            <person name="Almeida M."/>
            <person name="Juncker A.S."/>
            <person name="Rasmussen S."/>
            <person name="Li J."/>
            <person name="Sunagawa S."/>
            <person name="Plichta D."/>
            <person name="Gautier L."/>
            <person name="Le Chatelier E."/>
            <person name="Peletier E."/>
            <person name="Bonde I."/>
            <person name="Nielsen T."/>
            <person name="Manichanh C."/>
            <person name="Arumugam M."/>
            <person name="Batto J."/>
            <person name="Santos M.B.Q.D."/>
            <person name="Blom N."/>
            <person name="Borruel N."/>
            <person name="Burgdorf K.S."/>
            <person name="Boumezbeur F."/>
            <person name="Casellas F."/>
            <person name="Dore J."/>
            <person name="Guarner F."/>
            <person name="Hansen T."/>
            <person name="Hildebrand F."/>
            <person name="Kaas R.S."/>
            <person name="Kennedy S."/>
            <person name="Kristiansen K."/>
            <person name="Kultima J.R."/>
            <person name="Leonard P."/>
            <person name="Levenez F."/>
            <person name="Lund O."/>
            <person name="Moumen B."/>
            <person name="Le Paslier D."/>
            <person name="Pons N."/>
            <person name="Pedersen O."/>
            <person name="Prifti E."/>
            <person name="Qin J."/>
            <person name="Raes J."/>
            <person name="Tap J."/>
            <person name="Tims S."/>
            <person name="Ussery D.W."/>
            <person name="Yamada T."/>
            <person name="MetaHit consortium"/>
            <person name="Renault P."/>
            <person name="Sicheritz-Ponten T."/>
            <person name="Bork P."/>
            <person name="Wang J."/>
            <person name="Brunak S."/>
            <person name="Ehrlich S.D."/>
        </authorList>
    </citation>
    <scope>NUCLEOTIDE SEQUENCE [LARGE SCALE GENOMIC DNA]</scope>
</reference>